<proteinExistence type="predicted"/>
<evidence type="ECO:0008006" key="3">
    <source>
        <dbReference type="Google" id="ProtNLM"/>
    </source>
</evidence>
<dbReference type="AlphaFoldDB" id="A0A7X3SKC3"/>
<dbReference type="Gene3D" id="1.20.140.160">
    <property type="match status" value="1"/>
</dbReference>
<dbReference type="Proteomes" id="UP000460412">
    <property type="component" value="Unassembled WGS sequence"/>
</dbReference>
<dbReference type="SUPFAM" id="SSF88659">
    <property type="entry name" value="Sigma3 and sigma4 domains of RNA polymerase sigma factors"/>
    <property type="match status" value="1"/>
</dbReference>
<comment type="caution">
    <text evidence="1">The sequence shown here is derived from an EMBL/GenBank/DDBJ whole genome shotgun (WGS) entry which is preliminary data.</text>
</comment>
<protein>
    <recommendedName>
        <fullName evidence="3">DUF1492 domain-containing protein</fullName>
    </recommendedName>
</protein>
<name>A0A7X3SKC3_9FIRM</name>
<gene>
    <name evidence="1" type="ORF">GN277_18240</name>
</gene>
<evidence type="ECO:0000313" key="1">
    <source>
        <dbReference type="EMBL" id="MXP77246.1"/>
    </source>
</evidence>
<dbReference type="RefSeq" id="WP_159752413.1">
    <property type="nucleotide sequence ID" value="NZ_CASSPE010000052.1"/>
</dbReference>
<organism evidence="1 2">
    <name type="scientific">Sporofaciens musculi</name>
    <dbReference type="NCBI Taxonomy" id="2681861"/>
    <lineage>
        <taxon>Bacteria</taxon>
        <taxon>Bacillati</taxon>
        <taxon>Bacillota</taxon>
        <taxon>Clostridia</taxon>
        <taxon>Lachnospirales</taxon>
        <taxon>Lachnospiraceae</taxon>
        <taxon>Sporofaciens</taxon>
    </lineage>
</organism>
<dbReference type="EMBL" id="WUQX01000001">
    <property type="protein sequence ID" value="MXP77246.1"/>
    <property type="molecule type" value="Genomic_DNA"/>
</dbReference>
<sequence length="160" mass="19008">MSKTEGKALTFREDNEKKKEYLWRYRDSVRMISRIESELVEIRGMRLGRAITYNGLPSGAGQSDLSDYAAELDRMERDLVNERYNRIKLYMDISGRIKKLKNQNESDVLFYRYVKGLDWWEVAEKIKYSERQVHRFHGKALAHLQIPKEIKDVIECQSNL</sequence>
<reference evidence="1 2" key="1">
    <citation type="submission" date="2019-12" db="EMBL/GenBank/DDBJ databases">
        <title>Sporaefaciens musculi gen. nov., sp. nov., a novel bacterium isolated from the caecum of an obese mouse.</title>
        <authorList>
            <person name="Rasmussen T.S."/>
            <person name="Streidl T."/>
            <person name="Hitch T.C.A."/>
            <person name="Wortmann E."/>
            <person name="Deptula P."/>
            <person name="Hansen M."/>
            <person name="Nielsen D.S."/>
            <person name="Clavel T."/>
            <person name="Vogensen F.K."/>
        </authorList>
    </citation>
    <scope>NUCLEOTIDE SEQUENCE [LARGE SCALE GENOMIC DNA]</scope>
    <source>
        <strain evidence="1 2">WCA-9-b2</strain>
    </source>
</reference>
<dbReference type="InterPro" id="IPR013324">
    <property type="entry name" value="RNA_pol_sigma_r3/r4-like"/>
</dbReference>
<accession>A0A7X3SKC3</accession>
<keyword evidence="2" id="KW-1185">Reference proteome</keyword>
<evidence type="ECO:0000313" key="2">
    <source>
        <dbReference type="Proteomes" id="UP000460412"/>
    </source>
</evidence>